<dbReference type="RefSeq" id="WP_183196880.1">
    <property type="nucleotide sequence ID" value="NZ_JACIDA010000002.1"/>
</dbReference>
<organism evidence="1 2">
    <name type="scientific">Brevundimonas mediterranea</name>
    <dbReference type="NCBI Taxonomy" id="74329"/>
    <lineage>
        <taxon>Bacteria</taxon>
        <taxon>Pseudomonadati</taxon>
        <taxon>Pseudomonadota</taxon>
        <taxon>Alphaproteobacteria</taxon>
        <taxon>Caulobacterales</taxon>
        <taxon>Caulobacteraceae</taxon>
        <taxon>Brevundimonas</taxon>
    </lineage>
</organism>
<dbReference type="EMBL" id="JACIDA010000002">
    <property type="protein sequence ID" value="MBB3872624.1"/>
    <property type="molecule type" value="Genomic_DNA"/>
</dbReference>
<name>A0A7W6A3J8_9CAUL</name>
<dbReference type="Proteomes" id="UP000532936">
    <property type="component" value="Unassembled WGS sequence"/>
</dbReference>
<accession>A0A7W6A3J8</accession>
<dbReference type="AlphaFoldDB" id="A0A7W6A3J8"/>
<reference evidence="1 2" key="1">
    <citation type="submission" date="2020-08" db="EMBL/GenBank/DDBJ databases">
        <title>Genomic Encyclopedia of Type Strains, Phase IV (KMG-IV): sequencing the most valuable type-strain genomes for metagenomic binning, comparative biology and taxonomic classification.</title>
        <authorList>
            <person name="Goeker M."/>
        </authorList>
    </citation>
    <scope>NUCLEOTIDE SEQUENCE [LARGE SCALE GENOMIC DNA]</scope>
    <source>
        <strain evidence="1 2">DSM 14878</strain>
    </source>
</reference>
<comment type="caution">
    <text evidence="1">The sequence shown here is derived from an EMBL/GenBank/DDBJ whole genome shotgun (WGS) entry which is preliminary data.</text>
</comment>
<evidence type="ECO:0000313" key="2">
    <source>
        <dbReference type="Proteomes" id="UP000532936"/>
    </source>
</evidence>
<evidence type="ECO:0000313" key="1">
    <source>
        <dbReference type="EMBL" id="MBB3872624.1"/>
    </source>
</evidence>
<sequence length="85" mass="9789">MSQFELFTQPVVQPSTEPSVEAVRARLEALLKSLREAEVMPLSERKLAYWTTVVPQMSRWLPDDERAAVRAEFSTQIDRLTRRAA</sequence>
<protein>
    <submittedName>
        <fullName evidence="1">Uncharacterized protein</fullName>
    </submittedName>
</protein>
<gene>
    <name evidence="1" type="ORF">GGR11_002177</name>
</gene>
<proteinExistence type="predicted"/>